<comment type="caution">
    <text evidence="1">The sequence shown here is derived from an EMBL/GenBank/DDBJ whole genome shotgun (WGS) entry which is preliminary data.</text>
</comment>
<keyword evidence="2" id="KW-1185">Reference proteome</keyword>
<dbReference type="Proteomes" id="UP000324222">
    <property type="component" value="Unassembled WGS sequence"/>
</dbReference>
<dbReference type="AlphaFoldDB" id="A0A5B7HA64"/>
<organism evidence="1 2">
    <name type="scientific">Portunus trituberculatus</name>
    <name type="common">Swimming crab</name>
    <name type="synonym">Neptunus trituberculatus</name>
    <dbReference type="NCBI Taxonomy" id="210409"/>
    <lineage>
        <taxon>Eukaryota</taxon>
        <taxon>Metazoa</taxon>
        <taxon>Ecdysozoa</taxon>
        <taxon>Arthropoda</taxon>
        <taxon>Crustacea</taxon>
        <taxon>Multicrustacea</taxon>
        <taxon>Malacostraca</taxon>
        <taxon>Eumalacostraca</taxon>
        <taxon>Eucarida</taxon>
        <taxon>Decapoda</taxon>
        <taxon>Pleocyemata</taxon>
        <taxon>Brachyura</taxon>
        <taxon>Eubrachyura</taxon>
        <taxon>Portunoidea</taxon>
        <taxon>Portunidae</taxon>
        <taxon>Portuninae</taxon>
        <taxon>Portunus</taxon>
    </lineage>
</organism>
<protein>
    <submittedName>
        <fullName evidence="1">Uncharacterized protein</fullName>
    </submittedName>
</protein>
<accession>A0A5B7HA64</accession>
<reference evidence="1 2" key="1">
    <citation type="submission" date="2019-05" db="EMBL/GenBank/DDBJ databases">
        <title>Another draft genome of Portunus trituberculatus and its Hox gene families provides insights of decapod evolution.</title>
        <authorList>
            <person name="Jeong J.-H."/>
            <person name="Song I."/>
            <person name="Kim S."/>
            <person name="Choi T."/>
            <person name="Kim D."/>
            <person name="Ryu S."/>
            <person name="Kim W."/>
        </authorList>
    </citation>
    <scope>NUCLEOTIDE SEQUENCE [LARGE SCALE GENOMIC DNA]</scope>
    <source>
        <tissue evidence="1">Muscle</tissue>
    </source>
</reference>
<evidence type="ECO:0000313" key="1">
    <source>
        <dbReference type="EMBL" id="MPC66836.1"/>
    </source>
</evidence>
<gene>
    <name evidence="1" type="ORF">E2C01_060991</name>
</gene>
<evidence type="ECO:0000313" key="2">
    <source>
        <dbReference type="Proteomes" id="UP000324222"/>
    </source>
</evidence>
<proteinExistence type="predicted"/>
<dbReference type="EMBL" id="VSRR010025371">
    <property type="protein sequence ID" value="MPC66836.1"/>
    <property type="molecule type" value="Genomic_DNA"/>
</dbReference>
<sequence length="71" mass="7734">MANKSDVLTLNSNNLVNNCGKQTSASLIAKTPFIKHITGNTITTHKFATCDVRNKGIFYDDLSSAIETTLM</sequence>
<name>A0A5B7HA64_PORTR</name>